<dbReference type="PROSITE" id="PS51219">
    <property type="entry name" value="DPCK"/>
    <property type="match status" value="1"/>
</dbReference>
<dbReference type="GO" id="GO:0004140">
    <property type="term" value="F:dephospho-CoA kinase activity"/>
    <property type="evidence" value="ECO:0007669"/>
    <property type="project" value="InterPro"/>
</dbReference>
<dbReference type="Pfam" id="PF01121">
    <property type="entry name" value="CoaE"/>
    <property type="match status" value="1"/>
</dbReference>
<gene>
    <name evidence="3" type="ORF">METZ01_LOCUS425237</name>
</gene>
<evidence type="ECO:0000256" key="2">
    <source>
        <dbReference type="ARBA" id="ARBA00022840"/>
    </source>
</evidence>
<dbReference type="InterPro" id="IPR027417">
    <property type="entry name" value="P-loop_NTPase"/>
</dbReference>
<dbReference type="NCBIfam" id="TIGR00152">
    <property type="entry name" value="dephospho-CoA kinase"/>
    <property type="match status" value="1"/>
</dbReference>
<keyword evidence="2" id="KW-0067">ATP-binding</keyword>
<keyword evidence="1" id="KW-0547">Nucleotide-binding</keyword>
<organism evidence="3">
    <name type="scientific">marine metagenome</name>
    <dbReference type="NCBI Taxonomy" id="408172"/>
    <lineage>
        <taxon>unclassified sequences</taxon>
        <taxon>metagenomes</taxon>
        <taxon>ecological metagenomes</taxon>
    </lineage>
</organism>
<protein>
    <recommendedName>
        <fullName evidence="4">Dephospho-CoA kinase</fullName>
    </recommendedName>
</protein>
<reference evidence="3" key="1">
    <citation type="submission" date="2018-05" db="EMBL/GenBank/DDBJ databases">
        <authorList>
            <person name="Lanie J.A."/>
            <person name="Ng W.-L."/>
            <person name="Kazmierczak K.M."/>
            <person name="Andrzejewski T.M."/>
            <person name="Davidsen T.M."/>
            <person name="Wayne K.J."/>
            <person name="Tettelin H."/>
            <person name="Glass J.I."/>
            <person name="Rusch D."/>
            <person name="Podicherti R."/>
            <person name="Tsui H.-C.T."/>
            <person name="Winkler M.E."/>
        </authorList>
    </citation>
    <scope>NUCLEOTIDE SEQUENCE</scope>
</reference>
<dbReference type="PANTHER" id="PTHR10695">
    <property type="entry name" value="DEPHOSPHO-COA KINASE-RELATED"/>
    <property type="match status" value="1"/>
</dbReference>
<evidence type="ECO:0000256" key="1">
    <source>
        <dbReference type="ARBA" id="ARBA00022741"/>
    </source>
</evidence>
<dbReference type="CDD" id="cd02022">
    <property type="entry name" value="DPCK"/>
    <property type="match status" value="1"/>
</dbReference>
<evidence type="ECO:0008006" key="4">
    <source>
        <dbReference type="Google" id="ProtNLM"/>
    </source>
</evidence>
<accession>A0A382XN28</accession>
<dbReference type="EMBL" id="UINC01169042">
    <property type="protein sequence ID" value="SVD72383.1"/>
    <property type="molecule type" value="Genomic_DNA"/>
</dbReference>
<dbReference type="Gene3D" id="3.40.50.300">
    <property type="entry name" value="P-loop containing nucleotide triphosphate hydrolases"/>
    <property type="match status" value="1"/>
</dbReference>
<dbReference type="GO" id="GO:0005524">
    <property type="term" value="F:ATP binding"/>
    <property type="evidence" value="ECO:0007669"/>
    <property type="project" value="UniProtKB-KW"/>
</dbReference>
<name>A0A382XN28_9ZZZZ</name>
<dbReference type="AlphaFoldDB" id="A0A382XN28"/>
<dbReference type="PANTHER" id="PTHR10695:SF46">
    <property type="entry name" value="BIFUNCTIONAL COENZYME A SYNTHASE-RELATED"/>
    <property type="match status" value="1"/>
</dbReference>
<sequence>MKRIGLTGGIGAGKTCVSKVFQKLGISIFNADKIAKEYMQSSDELKEAIKELFGNNVFKKGILQSKILAEIVFNDYEKLIQLNRLVHPFVLEIFDKWQKKQNAPFVLKEAAILFESGAYKKLDAVICVSAPMRVKIERVMKRDNCTKKEVLKRMNNQMPENEKEKLSDFVILNDGKERLLPQILDIFDKINNLQESIH</sequence>
<dbReference type="HAMAP" id="MF_00376">
    <property type="entry name" value="Dephospho_CoA_kinase"/>
    <property type="match status" value="1"/>
</dbReference>
<dbReference type="InterPro" id="IPR001977">
    <property type="entry name" value="Depp_CoAkinase"/>
</dbReference>
<dbReference type="GO" id="GO:0015937">
    <property type="term" value="P:coenzyme A biosynthetic process"/>
    <property type="evidence" value="ECO:0007669"/>
    <property type="project" value="InterPro"/>
</dbReference>
<evidence type="ECO:0000313" key="3">
    <source>
        <dbReference type="EMBL" id="SVD72383.1"/>
    </source>
</evidence>
<dbReference type="SUPFAM" id="SSF52540">
    <property type="entry name" value="P-loop containing nucleoside triphosphate hydrolases"/>
    <property type="match status" value="1"/>
</dbReference>
<proteinExistence type="inferred from homology"/>